<protein>
    <submittedName>
        <fullName evidence="9">Trehalose transport system permease protein SugA</fullName>
    </submittedName>
</protein>
<dbReference type="InterPro" id="IPR000515">
    <property type="entry name" value="MetI-like"/>
</dbReference>
<comment type="caution">
    <text evidence="9">The sequence shown here is derived from an EMBL/GenBank/DDBJ whole genome shotgun (WGS) entry which is preliminary data.</text>
</comment>
<organism evidence="9 10">
    <name type="scientific">Meiothermus luteus</name>
    <dbReference type="NCBI Taxonomy" id="2026184"/>
    <lineage>
        <taxon>Bacteria</taxon>
        <taxon>Thermotogati</taxon>
        <taxon>Deinococcota</taxon>
        <taxon>Deinococci</taxon>
        <taxon>Thermales</taxon>
        <taxon>Thermaceae</taxon>
        <taxon>Meiothermus</taxon>
    </lineage>
</organism>
<evidence type="ECO:0000256" key="2">
    <source>
        <dbReference type="ARBA" id="ARBA00022448"/>
    </source>
</evidence>
<dbReference type="OrthoDB" id="9761387at2"/>
<dbReference type="PANTHER" id="PTHR43005">
    <property type="entry name" value="BLR7065 PROTEIN"/>
    <property type="match status" value="1"/>
</dbReference>
<dbReference type="SUPFAM" id="SSF161098">
    <property type="entry name" value="MetI-like"/>
    <property type="match status" value="1"/>
</dbReference>
<dbReference type="EMBL" id="QWKZ01000059">
    <property type="protein sequence ID" value="RIH84553.1"/>
    <property type="molecule type" value="Genomic_DNA"/>
</dbReference>
<evidence type="ECO:0000256" key="3">
    <source>
        <dbReference type="ARBA" id="ARBA00022475"/>
    </source>
</evidence>
<gene>
    <name evidence="9" type="primary">sugA_3</name>
    <name evidence="9" type="ORF">Mlute_01866</name>
</gene>
<dbReference type="GO" id="GO:0055085">
    <property type="term" value="P:transmembrane transport"/>
    <property type="evidence" value="ECO:0007669"/>
    <property type="project" value="InterPro"/>
</dbReference>
<name>A0A399EM41_9DEIN</name>
<feature type="transmembrane region" description="Helical" evidence="7">
    <location>
        <begin position="203"/>
        <end position="222"/>
    </location>
</feature>
<dbReference type="GO" id="GO:0005886">
    <property type="term" value="C:plasma membrane"/>
    <property type="evidence" value="ECO:0007669"/>
    <property type="project" value="UniProtKB-SubCell"/>
</dbReference>
<evidence type="ECO:0000256" key="7">
    <source>
        <dbReference type="RuleBase" id="RU363032"/>
    </source>
</evidence>
<feature type="transmembrane region" description="Helical" evidence="7">
    <location>
        <begin position="75"/>
        <end position="94"/>
    </location>
</feature>
<proteinExistence type="inferred from homology"/>
<reference evidence="9 10" key="1">
    <citation type="submission" date="2018-08" db="EMBL/GenBank/DDBJ databases">
        <title>Meiothermus luteus KCTC 52599 genome sequencing project.</title>
        <authorList>
            <person name="Da Costa M.S."/>
            <person name="Albuquerque L."/>
            <person name="Raposo P."/>
            <person name="Froufe H.J.C."/>
            <person name="Barroso C.S."/>
            <person name="Egas C."/>
        </authorList>
    </citation>
    <scope>NUCLEOTIDE SEQUENCE [LARGE SCALE GENOMIC DNA]</scope>
    <source>
        <strain evidence="9 10">KCTC 52599</strain>
    </source>
</reference>
<feature type="transmembrane region" description="Helical" evidence="7">
    <location>
        <begin position="261"/>
        <end position="282"/>
    </location>
</feature>
<feature type="transmembrane region" description="Helical" evidence="7">
    <location>
        <begin position="9"/>
        <end position="30"/>
    </location>
</feature>
<feature type="domain" description="ABC transmembrane type-1" evidence="8">
    <location>
        <begin position="69"/>
        <end position="281"/>
    </location>
</feature>
<keyword evidence="3" id="KW-1003">Cell membrane</keyword>
<evidence type="ECO:0000313" key="10">
    <source>
        <dbReference type="Proteomes" id="UP000265800"/>
    </source>
</evidence>
<evidence type="ECO:0000313" key="9">
    <source>
        <dbReference type="EMBL" id="RIH84553.1"/>
    </source>
</evidence>
<evidence type="ECO:0000256" key="6">
    <source>
        <dbReference type="ARBA" id="ARBA00023136"/>
    </source>
</evidence>
<accession>A0A399EM41</accession>
<evidence type="ECO:0000256" key="5">
    <source>
        <dbReference type="ARBA" id="ARBA00022989"/>
    </source>
</evidence>
<dbReference type="InterPro" id="IPR035906">
    <property type="entry name" value="MetI-like_sf"/>
</dbReference>
<dbReference type="RefSeq" id="WP_119360449.1">
    <property type="nucleotide sequence ID" value="NZ_QWKZ01000059.1"/>
</dbReference>
<evidence type="ECO:0000256" key="1">
    <source>
        <dbReference type="ARBA" id="ARBA00004651"/>
    </source>
</evidence>
<keyword evidence="6 7" id="KW-0472">Membrane</keyword>
<dbReference type="Pfam" id="PF00528">
    <property type="entry name" value="BPD_transp_1"/>
    <property type="match status" value="1"/>
</dbReference>
<dbReference type="Gene3D" id="1.10.3720.10">
    <property type="entry name" value="MetI-like"/>
    <property type="match status" value="1"/>
</dbReference>
<evidence type="ECO:0000259" key="8">
    <source>
        <dbReference type="PROSITE" id="PS50928"/>
    </source>
</evidence>
<keyword evidence="5 7" id="KW-1133">Transmembrane helix</keyword>
<comment type="similarity">
    <text evidence="7">Belongs to the binding-protein-dependent transport system permease family.</text>
</comment>
<comment type="subcellular location">
    <subcellularLocation>
        <location evidence="1 7">Cell membrane</location>
        <topology evidence="1 7">Multi-pass membrane protein</topology>
    </subcellularLocation>
</comment>
<dbReference type="CDD" id="cd06261">
    <property type="entry name" value="TM_PBP2"/>
    <property type="match status" value="1"/>
</dbReference>
<keyword evidence="4 7" id="KW-0812">Transmembrane</keyword>
<sequence length="291" mass="32837">MLVQRQVRLAWLLVLPTLLVVVFVAGYPLAQVFYWSFYKADIALVDPPEFVGFENYLFLLRDPDFREALWNTVKFTVFSVSIETVLGLAIALIIHSNFRGRGLVRTAILIPWAIPTVVSAKMWQWMLNDVYGVINVIGVKLGILSQKVAFLARPELMLPAIIAVDVWKTTPFMALLLLAGLQLIPEELYEAASIDGATRWQQFWTITLPLLTPALVVALIFRTLDALRVFDVIYVMTGVNPATRTLAVYNRQNLIDFQDLGYGSAISVAILIITFVFVILYMRSIGREALR</sequence>
<dbReference type="Proteomes" id="UP000265800">
    <property type="component" value="Unassembled WGS sequence"/>
</dbReference>
<keyword evidence="2 7" id="KW-0813">Transport</keyword>
<dbReference type="PANTHER" id="PTHR43005:SF2">
    <property type="entry name" value="INTEGRAL MEMBRANE SUGAR TRANSPORT PROTEIN"/>
    <property type="match status" value="1"/>
</dbReference>
<evidence type="ECO:0000256" key="4">
    <source>
        <dbReference type="ARBA" id="ARBA00022692"/>
    </source>
</evidence>
<keyword evidence="10" id="KW-1185">Reference proteome</keyword>
<dbReference type="AlphaFoldDB" id="A0A399EM41"/>
<dbReference type="PROSITE" id="PS50928">
    <property type="entry name" value="ABC_TM1"/>
    <property type="match status" value="1"/>
</dbReference>